<protein>
    <submittedName>
        <fullName evidence="2">Uncharacterized protein</fullName>
    </submittedName>
</protein>
<accession>A0A6J4SCQ8</accession>
<proteinExistence type="predicted"/>
<gene>
    <name evidence="2" type="ORF">AVDCRST_MAG65-2285</name>
</gene>
<organism evidence="2">
    <name type="scientific">uncultured Solirubrobacteraceae bacterium</name>
    <dbReference type="NCBI Taxonomy" id="1162706"/>
    <lineage>
        <taxon>Bacteria</taxon>
        <taxon>Bacillati</taxon>
        <taxon>Actinomycetota</taxon>
        <taxon>Thermoleophilia</taxon>
        <taxon>Solirubrobacterales</taxon>
        <taxon>Solirubrobacteraceae</taxon>
        <taxon>environmental samples</taxon>
    </lineage>
</organism>
<sequence length="115" mass="12874">MADLRRFDMDELVNRPGTYVNPQTEVVIVVDDSATVDAELFADSADEGEWLLVSDDAPLDESRRDELLERLQRRAQRSLAAPALDEEDDDEDDTGDDFSAAGFDDPSAYDDDDEE</sequence>
<dbReference type="EMBL" id="CADCVL010000383">
    <property type="protein sequence ID" value="CAA9495483.1"/>
    <property type="molecule type" value="Genomic_DNA"/>
</dbReference>
<dbReference type="AlphaFoldDB" id="A0A6J4SCQ8"/>
<evidence type="ECO:0000256" key="1">
    <source>
        <dbReference type="SAM" id="MobiDB-lite"/>
    </source>
</evidence>
<feature type="region of interest" description="Disordered" evidence="1">
    <location>
        <begin position="75"/>
        <end position="115"/>
    </location>
</feature>
<name>A0A6J4SCQ8_9ACTN</name>
<evidence type="ECO:0000313" key="2">
    <source>
        <dbReference type="EMBL" id="CAA9495483.1"/>
    </source>
</evidence>
<reference evidence="2" key="1">
    <citation type="submission" date="2020-02" db="EMBL/GenBank/DDBJ databases">
        <authorList>
            <person name="Meier V. D."/>
        </authorList>
    </citation>
    <scope>NUCLEOTIDE SEQUENCE</scope>
    <source>
        <strain evidence="2">AVDCRST_MAG65</strain>
    </source>
</reference>
<feature type="compositionally biased region" description="Acidic residues" evidence="1">
    <location>
        <begin position="84"/>
        <end position="96"/>
    </location>
</feature>